<name>A0AAQ3PSZ0_PASNO</name>
<keyword evidence="3" id="KW-1185">Reference proteome</keyword>
<sequence>MAASTLRLGDGSDHEEIVNAEDLCLEPPATGFADEEWTLQIECKGASRQRDIAELMIDKAYITFVNLCVLKDKLGYSVRDFMYYKRRCATGVASLQEIDYEHQAREMVRDNESERKVRLIMAKESLKDLSVSITPIKRTREQQQEDLPCVQEGLDAYKVMILTMMSVLQRKMKEMKVAKQGKIGLLMHAVLKKQEMRIKSGCQKLPIEFSSRLGGPVGVNYHSFVDEVVMFTRKRAPLIGVQSWKDVHESVQEAIVTDMKNRWDFGNIPEAQVDKKILGIARSRYAGWRSTLSATYKAYESDVERAKHKPADVDSVEWHYLMKYFATEKFQTVSKKNSACRGNQQVQHGGGPKPFSQHSYEKRNPETGEEPNDIELWMITHSKNGKWSNPSSQDVYENAVLNLNAKQTELKRDRLTDVEQNILFQSSYR</sequence>
<evidence type="ECO:0000313" key="2">
    <source>
        <dbReference type="EMBL" id="WVZ52402.1"/>
    </source>
</evidence>
<feature type="region of interest" description="Disordered" evidence="1">
    <location>
        <begin position="338"/>
        <end position="371"/>
    </location>
</feature>
<accession>A0AAQ3PSZ0</accession>
<protein>
    <submittedName>
        <fullName evidence="2">Uncharacterized protein</fullName>
    </submittedName>
</protein>
<proteinExistence type="predicted"/>
<dbReference type="PANTHER" id="PTHR33499">
    <property type="entry name" value="OS12G0282400 PROTEIN-RELATED"/>
    <property type="match status" value="1"/>
</dbReference>
<gene>
    <name evidence="2" type="ORF">U9M48_003460</name>
</gene>
<evidence type="ECO:0000256" key="1">
    <source>
        <dbReference type="SAM" id="MobiDB-lite"/>
    </source>
</evidence>
<evidence type="ECO:0000313" key="3">
    <source>
        <dbReference type="Proteomes" id="UP001341281"/>
    </source>
</evidence>
<organism evidence="2 3">
    <name type="scientific">Paspalum notatum var. saurae</name>
    <dbReference type="NCBI Taxonomy" id="547442"/>
    <lineage>
        <taxon>Eukaryota</taxon>
        <taxon>Viridiplantae</taxon>
        <taxon>Streptophyta</taxon>
        <taxon>Embryophyta</taxon>
        <taxon>Tracheophyta</taxon>
        <taxon>Spermatophyta</taxon>
        <taxon>Magnoliopsida</taxon>
        <taxon>Liliopsida</taxon>
        <taxon>Poales</taxon>
        <taxon>Poaceae</taxon>
        <taxon>PACMAD clade</taxon>
        <taxon>Panicoideae</taxon>
        <taxon>Andropogonodae</taxon>
        <taxon>Paspaleae</taxon>
        <taxon>Paspalinae</taxon>
        <taxon>Paspalum</taxon>
    </lineage>
</organism>
<dbReference type="Pfam" id="PF03004">
    <property type="entry name" value="Transposase_24"/>
    <property type="match status" value="1"/>
</dbReference>
<dbReference type="InterPro" id="IPR004252">
    <property type="entry name" value="Probable_transposase_24"/>
</dbReference>
<dbReference type="Proteomes" id="UP001341281">
    <property type="component" value="Chromosome 01"/>
</dbReference>
<dbReference type="AlphaFoldDB" id="A0AAQ3PSZ0"/>
<dbReference type="PANTHER" id="PTHR33499:SF43">
    <property type="entry name" value="TRANSPOSASE, PTTA_EN_SPM, PLANT"/>
    <property type="match status" value="1"/>
</dbReference>
<feature type="compositionally biased region" description="Polar residues" evidence="1">
    <location>
        <begin position="338"/>
        <end position="347"/>
    </location>
</feature>
<reference evidence="2 3" key="1">
    <citation type="submission" date="2024-02" db="EMBL/GenBank/DDBJ databases">
        <title>High-quality chromosome-scale genome assembly of Pensacola bahiagrass (Paspalum notatum Flugge var. saurae).</title>
        <authorList>
            <person name="Vega J.M."/>
            <person name="Podio M."/>
            <person name="Orjuela J."/>
            <person name="Siena L.A."/>
            <person name="Pessino S.C."/>
            <person name="Combes M.C."/>
            <person name="Mariac C."/>
            <person name="Albertini E."/>
            <person name="Pupilli F."/>
            <person name="Ortiz J.P.A."/>
            <person name="Leblanc O."/>
        </authorList>
    </citation>
    <scope>NUCLEOTIDE SEQUENCE [LARGE SCALE GENOMIC DNA]</scope>
    <source>
        <strain evidence="2">R1</strain>
        <tissue evidence="2">Leaf</tissue>
    </source>
</reference>
<dbReference type="EMBL" id="CP144745">
    <property type="protein sequence ID" value="WVZ52402.1"/>
    <property type="molecule type" value="Genomic_DNA"/>
</dbReference>